<keyword evidence="1" id="KW-0732">Signal</keyword>
<proteinExistence type="predicted"/>
<protein>
    <recommendedName>
        <fullName evidence="4">Glycoside hydrolase 123 C-terminal domain-containing protein</fullName>
    </recommendedName>
</protein>
<name>A0A517W3Z2_9PLAN</name>
<accession>A0A517W3Z2</accession>
<dbReference type="CDD" id="cd00063">
    <property type="entry name" value="FN3"/>
    <property type="match status" value="1"/>
</dbReference>
<dbReference type="InterPro" id="IPR003961">
    <property type="entry name" value="FN3_dom"/>
</dbReference>
<dbReference type="EMBL" id="CP037920">
    <property type="protein sequence ID" value="QDT99977.1"/>
    <property type="molecule type" value="Genomic_DNA"/>
</dbReference>
<feature type="chain" id="PRO_5022023587" description="Glycoside hydrolase 123 C-terminal domain-containing protein" evidence="1">
    <location>
        <begin position="21"/>
        <end position="884"/>
    </location>
</feature>
<evidence type="ECO:0008006" key="4">
    <source>
        <dbReference type="Google" id="ProtNLM"/>
    </source>
</evidence>
<dbReference type="KEGG" id="gaw:V144x_54910"/>
<evidence type="ECO:0000313" key="2">
    <source>
        <dbReference type="EMBL" id="QDT99977.1"/>
    </source>
</evidence>
<gene>
    <name evidence="2" type="ORF">V144x_54910</name>
</gene>
<dbReference type="RefSeq" id="WP_144989945.1">
    <property type="nucleotide sequence ID" value="NZ_CP037920.1"/>
</dbReference>
<dbReference type="AlphaFoldDB" id="A0A517W3Z2"/>
<evidence type="ECO:0000313" key="3">
    <source>
        <dbReference type="Proteomes" id="UP000318704"/>
    </source>
</evidence>
<evidence type="ECO:0000256" key="1">
    <source>
        <dbReference type="SAM" id="SignalP"/>
    </source>
</evidence>
<organism evidence="2 3">
    <name type="scientific">Gimesia aquarii</name>
    <dbReference type="NCBI Taxonomy" id="2527964"/>
    <lineage>
        <taxon>Bacteria</taxon>
        <taxon>Pseudomonadati</taxon>
        <taxon>Planctomycetota</taxon>
        <taxon>Planctomycetia</taxon>
        <taxon>Planctomycetales</taxon>
        <taxon>Planctomycetaceae</taxon>
        <taxon>Gimesia</taxon>
    </lineage>
</organism>
<feature type="signal peptide" evidence="1">
    <location>
        <begin position="1"/>
        <end position="20"/>
    </location>
</feature>
<sequence precursor="true">MRSLFTLLSISLLIITDAIAGDPIQLPVTKDNSIVMVDREWELNAGQQGRIRIKGNQHMVAMAFDTSAIAGKRVKNATLVCLQGKETISGVTISTIATPWDEQRSNGLTAGMDGIKGWGYKGARFPAVCGGNGFTLVHNTNSKIRDGKYYWDVPPDMIHAMAIGVAHGLALHEHSADTRRNPTIFAHEQSGKKPYLMVELDDQVDAVPDAPTELRLVSADSTSAQLMLKSPLRDGFAYEVTIDGKLLGRHNIPLVRNGHEQSIPLRDLPSSIAADRPYEIKVVTLNRTGQRSKPAVLRSVVLKSGLIDKPRVTFARAHSSPVAGLSVIPVTDKYDASGKSVGKLPRDYRTHNAIFDGRRVQLTAAAGEVIGFQILLRGDTGKKVSVKVQLDEPEPRIDLYQAVYVPANGRSIPDPLLPLPDSISLKPDTDRSVVADIYIPFNASPGLRRGKITISDGRVVPLMIKVLPFALPRQASFFCEMNSYGLPDHVNDYYALQQIAYDHRVHSNILHYSHHTAAPGARKSNFDMRLRSGRRMDNKRYDGIQPGSKVGYWDDFVEAFGPYIDGSLFKDGHRGPIPAPGFYLTFHESWPLNCRAYFNGNPDAYQSFADRPVYAQTYVNILQDFARLAESKGWKQTGFQVYFNNKGSLNEKTKAPWILDEPASYWDYRALQFYGELTDRGRIAPEVQINYRIDISRPEYCRGQLDRRDDFWVVSTSAFQNYRRLVTDRMQRDGLKVWVYGTSNHVNETNRNVQAWALDAWQDGATGIVPWQTVNKSGSALKKADQLGLFIFDKNAANETVIRHSMRLKAYRDAQQLIEYLNLLQKQRGWTQDQMRRFVNQFVNLNAQVTKTNEADAGTTAYGRLSASGLEILRMAAAKLLTMQ</sequence>
<dbReference type="Proteomes" id="UP000318704">
    <property type="component" value="Chromosome"/>
</dbReference>
<reference evidence="2 3" key="1">
    <citation type="submission" date="2019-03" db="EMBL/GenBank/DDBJ databases">
        <title>Deep-cultivation of Planctomycetes and their phenomic and genomic characterization uncovers novel biology.</title>
        <authorList>
            <person name="Wiegand S."/>
            <person name="Jogler M."/>
            <person name="Boedeker C."/>
            <person name="Pinto D."/>
            <person name="Vollmers J."/>
            <person name="Rivas-Marin E."/>
            <person name="Kohn T."/>
            <person name="Peeters S.H."/>
            <person name="Heuer A."/>
            <person name="Rast P."/>
            <person name="Oberbeckmann S."/>
            <person name="Bunk B."/>
            <person name="Jeske O."/>
            <person name="Meyerdierks A."/>
            <person name="Storesund J.E."/>
            <person name="Kallscheuer N."/>
            <person name="Luecker S."/>
            <person name="Lage O.M."/>
            <person name="Pohl T."/>
            <person name="Merkel B.J."/>
            <person name="Hornburger P."/>
            <person name="Mueller R.-W."/>
            <person name="Bruemmer F."/>
            <person name="Labrenz M."/>
            <person name="Spormann A.M."/>
            <person name="Op den Camp H."/>
            <person name="Overmann J."/>
            <person name="Amann R."/>
            <person name="Jetten M.S.M."/>
            <person name="Mascher T."/>
            <person name="Medema M.H."/>
            <person name="Devos D.P."/>
            <person name="Kaster A.-K."/>
            <person name="Ovreas L."/>
            <person name="Rohde M."/>
            <person name="Galperin M.Y."/>
            <person name="Jogler C."/>
        </authorList>
    </citation>
    <scope>NUCLEOTIDE SEQUENCE [LARGE SCALE GENOMIC DNA]</scope>
    <source>
        <strain evidence="2 3">V144</strain>
    </source>
</reference>